<organism evidence="1 2">
    <name type="scientific">Kitasatospora xanthocidica</name>
    <dbReference type="NCBI Taxonomy" id="83382"/>
    <lineage>
        <taxon>Bacteria</taxon>
        <taxon>Bacillati</taxon>
        <taxon>Actinomycetota</taxon>
        <taxon>Actinomycetes</taxon>
        <taxon>Kitasatosporales</taxon>
        <taxon>Streptomycetaceae</taxon>
        <taxon>Kitasatospora</taxon>
    </lineage>
</organism>
<dbReference type="RefSeq" id="WP_117488971.1">
    <property type="nucleotide sequence ID" value="NZ_QVIG01000001.1"/>
</dbReference>
<dbReference type="InterPro" id="IPR015813">
    <property type="entry name" value="Pyrv/PenolPyrv_kinase-like_dom"/>
</dbReference>
<reference evidence="1 2" key="1">
    <citation type="submission" date="2018-08" db="EMBL/GenBank/DDBJ databases">
        <title>Diversity &amp; Physiological Properties of Lignin-Decomposing Actinobacteria from Soil.</title>
        <authorList>
            <person name="Roh S.G."/>
            <person name="Kim S.B."/>
        </authorList>
    </citation>
    <scope>NUCLEOTIDE SEQUENCE [LARGE SCALE GENOMIC DNA]</scope>
    <source>
        <strain evidence="1 2">MMS17-GH009</strain>
    </source>
</reference>
<keyword evidence="2" id="KW-1185">Reference proteome</keyword>
<accession>A0A372ZY39</accession>
<dbReference type="Proteomes" id="UP000263377">
    <property type="component" value="Unassembled WGS sequence"/>
</dbReference>
<gene>
    <name evidence="1" type="ORF">DR950_26200</name>
</gene>
<evidence type="ECO:0000313" key="1">
    <source>
        <dbReference type="EMBL" id="RGD60796.1"/>
    </source>
</evidence>
<dbReference type="AlphaFoldDB" id="A0A372ZY39"/>
<dbReference type="Gene3D" id="6.10.250.2750">
    <property type="match status" value="1"/>
</dbReference>
<dbReference type="PANTHER" id="PTHR42905">
    <property type="entry name" value="PHOSPHOENOLPYRUVATE CARBOXYLASE"/>
    <property type="match status" value="1"/>
</dbReference>
<dbReference type="PANTHER" id="PTHR42905:SF16">
    <property type="entry name" value="CARBOXYPHOSPHONOENOLPYRUVATE PHOSPHONOMUTASE-LIKE PROTEIN (AFU_ORTHOLOGUE AFUA_5G07230)"/>
    <property type="match status" value="1"/>
</dbReference>
<dbReference type="InterPro" id="IPR040442">
    <property type="entry name" value="Pyrv_kinase-like_dom_sf"/>
</dbReference>
<dbReference type="CDD" id="cd00377">
    <property type="entry name" value="ICL_PEPM"/>
    <property type="match status" value="1"/>
</dbReference>
<name>A0A372ZY39_9ACTN</name>
<protein>
    <submittedName>
        <fullName evidence="1">Isocitrate lyase/phosphoenolpyruvate mutase family protein</fullName>
    </submittedName>
</protein>
<sequence length="274" mass="27403">MSAADPTARRERARLLRELHRPGEPLVLANAWDVPSARLVAAAGARAVATASASVSWSLGSADGGGADPGQVLARTAQVVRAVDLPVTADLEGGYADTAAGVGETVAALLATGAVGVNLEDEGRPPAEAAERIAAARAAADAAGVPLFVNARTDVFLRGIGAPEGRLDDAVHRLRAYVEAGADGVFVPGVSDPETIAALVGAVPAPLNVLAGPGSPAVAELAKLGVARISLGPGLAEVAYAAVRRAAEEVYGSGTFTALSEGLGYPELNRLSAL</sequence>
<dbReference type="InterPro" id="IPR039556">
    <property type="entry name" value="ICL/PEPM"/>
</dbReference>
<comment type="caution">
    <text evidence="1">The sequence shown here is derived from an EMBL/GenBank/DDBJ whole genome shotgun (WGS) entry which is preliminary data.</text>
</comment>
<dbReference type="Pfam" id="PF13714">
    <property type="entry name" value="PEP_mutase"/>
    <property type="match status" value="1"/>
</dbReference>
<evidence type="ECO:0000313" key="2">
    <source>
        <dbReference type="Proteomes" id="UP000263377"/>
    </source>
</evidence>
<dbReference type="SUPFAM" id="SSF51621">
    <property type="entry name" value="Phosphoenolpyruvate/pyruvate domain"/>
    <property type="match status" value="1"/>
</dbReference>
<dbReference type="EMBL" id="QVIG01000001">
    <property type="protein sequence ID" value="RGD60796.1"/>
    <property type="molecule type" value="Genomic_DNA"/>
</dbReference>
<proteinExistence type="predicted"/>
<keyword evidence="1" id="KW-0670">Pyruvate</keyword>
<keyword evidence="1" id="KW-0456">Lyase</keyword>
<dbReference type="GO" id="GO:0016829">
    <property type="term" value="F:lyase activity"/>
    <property type="evidence" value="ECO:0007669"/>
    <property type="project" value="UniProtKB-KW"/>
</dbReference>
<dbReference type="Gene3D" id="3.20.20.60">
    <property type="entry name" value="Phosphoenolpyruvate-binding domains"/>
    <property type="match status" value="1"/>
</dbReference>